<dbReference type="GO" id="GO:0032259">
    <property type="term" value="P:methylation"/>
    <property type="evidence" value="ECO:0007669"/>
    <property type="project" value="UniProtKB-KW"/>
</dbReference>
<dbReference type="SUPFAM" id="SSF53335">
    <property type="entry name" value="S-adenosyl-L-methionine-dependent methyltransferases"/>
    <property type="match status" value="1"/>
</dbReference>
<gene>
    <name evidence="2" type="ORF">XthCFBP4691_09065</name>
</gene>
<comment type="caution">
    <text evidence="2">The sequence shown here is derived from an EMBL/GenBank/DDBJ whole genome shotgun (WGS) entry which is preliminary data.</text>
</comment>
<dbReference type="InterPro" id="IPR036390">
    <property type="entry name" value="WH_DNA-bd_sf"/>
</dbReference>
<keyword evidence="2" id="KW-0489">Methyltransferase</keyword>
<organism evidence="2 3">
    <name type="scientific">Xanthomonas theicola</name>
    <dbReference type="NCBI Taxonomy" id="56464"/>
    <lineage>
        <taxon>Bacteria</taxon>
        <taxon>Pseudomonadati</taxon>
        <taxon>Pseudomonadota</taxon>
        <taxon>Gammaproteobacteria</taxon>
        <taxon>Lysobacterales</taxon>
        <taxon>Lysobacteraceae</taxon>
        <taxon>Xanthomonas</taxon>
    </lineage>
</organism>
<evidence type="ECO:0000313" key="2">
    <source>
        <dbReference type="EMBL" id="PPT91137.1"/>
    </source>
</evidence>
<dbReference type="Gene3D" id="1.10.10.10">
    <property type="entry name" value="Winged helix-like DNA-binding domain superfamily/Winged helix DNA-binding domain"/>
    <property type="match status" value="1"/>
</dbReference>
<dbReference type="InterPro" id="IPR012967">
    <property type="entry name" value="COMT_dimerisation"/>
</dbReference>
<evidence type="ECO:0000313" key="3">
    <source>
        <dbReference type="Proteomes" id="UP000239898"/>
    </source>
</evidence>
<dbReference type="OrthoDB" id="9800454at2"/>
<keyword evidence="3" id="KW-1185">Reference proteome</keyword>
<dbReference type="InterPro" id="IPR029063">
    <property type="entry name" value="SAM-dependent_MTases_sf"/>
</dbReference>
<dbReference type="GO" id="GO:0008168">
    <property type="term" value="F:methyltransferase activity"/>
    <property type="evidence" value="ECO:0007669"/>
    <property type="project" value="UniProtKB-KW"/>
</dbReference>
<proteinExistence type="predicted"/>
<dbReference type="EMBL" id="MIGX01000034">
    <property type="protein sequence ID" value="PPT91137.1"/>
    <property type="molecule type" value="Genomic_DNA"/>
</dbReference>
<name>A0A2S6ZFT2_9XANT</name>
<reference evidence="2 3" key="1">
    <citation type="submission" date="2016-08" db="EMBL/GenBank/DDBJ databases">
        <title>Evolution of the type three secretion system and type three effector repertoires in Xanthomonas.</title>
        <authorList>
            <person name="Merda D."/>
            <person name="Briand M."/>
            <person name="Bosis E."/>
            <person name="Rousseau C."/>
            <person name="Portier P."/>
            <person name="Jacques M.-A."/>
            <person name="Fischer-Le Saux M."/>
        </authorList>
    </citation>
    <scope>NUCLEOTIDE SEQUENCE [LARGE SCALE GENOMIC DNA]</scope>
    <source>
        <strain evidence="2 3">CFBP 4691</strain>
    </source>
</reference>
<feature type="domain" description="O-methyltransferase dimerisation" evidence="1">
    <location>
        <begin position="12"/>
        <end position="82"/>
    </location>
</feature>
<dbReference type="AlphaFoldDB" id="A0A2S6ZFT2"/>
<evidence type="ECO:0000259" key="1">
    <source>
        <dbReference type="Pfam" id="PF08100"/>
    </source>
</evidence>
<dbReference type="InterPro" id="IPR036388">
    <property type="entry name" value="WH-like_DNA-bd_sf"/>
</dbReference>
<accession>A0A2S6ZFT2</accession>
<sequence length="344" mass="38621">MERDLIEATQPIRGFVLASTVYHFFDQGVFDRLRERGPAPVATLASALRLSEKKLRGLLDFLVNENVLARGEANDYALTSKAHQLARFRGWYTMLIGGYGHTFLQMGPVLGVEAPWASRDAAKVGIGSCQISHYDAMPLTRSLMARAPGRKRNLLDLGCGNALYLAEFCQANPDLYALGVEPDRGGYEAGLETIRRHGLEERVWLVNLGAVEFMRSEIDFDPDFLILGFVLHEIVGSEGKDGTVRFLRSIVERFPQIRLIVIEVDDRWDDPGVMQHGLSLAYYNAYYLLHAFTRQQLLPHAEWLELFATAGLEVLATESTAEQVDSTRLEIGYLLRAAGEHRHE</sequence>
<dbReference type="Gene3D" id="3.40.50.150">
    <property type="entry name" value="Vaccinia Virus protein VP39"/>
    <property type="match status" value="1"/>
</dbReference>
<keyword evidence="2" id="KW-0808">Transferase</keyword>
<dbReference type="Proteomes" id="UP000239898">
    <property type="component" value="Unassembled WGS sequence"/>
</dbReference>
<dbReference type="InterPro" id="IPR030899">
    <property type="entry name" value="MrsA"/>
</dbReference>
<dbReference type="GO" id="GO:0046983">
    <property type="term" value="F:protein dimerization activity"/>
    <property type="evidence" value="ECO:0007669"/>
    <property type="project" value="InterPro"/>
</dbReference>
<dbReference type="Pfam" id="PF08100">
    <property type="entry name" value="Dimerisation"/>
    <property type="match status" value="1"/>
</dbReference>
<dbReference type="NCBIfam" id="TIGR04543">
    <property type="entry name" value="ketoArg_3Met"/>
    <property type="match status" value="1"/>
</dbReference>
<dbReference type="SUPFAM" id="SSF46785">
    <property type="entry name" value="Winged helix' DNA-binding domain"/>
    <property type="match status" value="1"/>
</dbReference>
<protein>
    <submittedName>
        <fullName evidence="2">2-ketoarginine methyltransferase</fullName>
    </submittedName>
</protein>